<dbReference type="HAMAP" id="MF_00014">
    <property type="entry name" value="Ribosome_mat_RimM"/>
    <property type="match status" value="1"/>
</dbReference>
<dbReference type="InterPro" id="IPR002676">
    <property type="entry name" value="RimM_N"/>
</dbReference>
<keyword evidence="4 5" id="KW-0143">Chaperone</keyword>
<feature type="domain" description="Ribosome maturation factor RimM PRC barrel" evidence="7">
    <location>
        <begin position="67"/>
        <end position="131"/>
    </location>
</feature>
<evidence type="ECO:0000256" key="5">
    <source>
        <dbReference type="HAMAP-Rule" id="MF_00014"/>
    </source>
</evidence>
<evidence type="ECO:0000256" key="2">
    <source>
        <dbReference type="ARBA" id="ARBA00022517"/>
    </source>
</evidence>
<comment type="subcellular location">
    <subcellularLocation>
        <location evidence="5">Cytoplasm</location>
    </subcellularLocation>
</comment>
<dbReference type="InterPro" id="IPR056792">
    <property type="entry name" value="PRC_RimM"/>
</dbReference>
<dbReference type="SUPFAM" id="SSF50447">
    <property type="entry name" value="Translation proteins"/>
    <property type="match status" value="1"/>
</dbReference>
<dbReference type="eggNOG" id="COG0806">
    <property type="taxonomic scope" value="Bacteria"/>
</dbReference>
<proteinExistence type="inferred from homology"/>
<evidence type="ECO:0000256" key="4">
    <source>
        <dbReference type="ARBA" id="ARBA00023186"/>
    </source>
</evidence>
<name>U5T7M9_9GAMM</name>
<evidence type="ECO:0000256" key="1">
    <source>
        <dbReference type="ARBA" id="ARBA00022490"/>
    </source>
</evidence>
<evidence type="ECO:0000259" key="6">
    <source>
        <dbReference type="Pfam" id="PF01782"/>
    </source>
</evidence>
<dbReference type="PANTHER" id="PTHR33692">
    <property type="entry name" value="RIBOSOME MATURATION FACTOR RIMM"/>
    <property type="match status" value="1"/>
</dbReference>
<dbReference type="AlphaFoldDB" id="U5T7M9"/>
<dbReference type="NCBIfam" id="TIGR02273">
    <property type="entry name" value="16S_RimM"/>
    <property type="match status" value="1"/>
</dbReference>
<dbReference type="GO" id="GO:0043022">
    <property type="term" value="F:ribosome binding"/>
    <property type="evidence" value="ECO:0007669"/>
    <property type="project" value="InterPro"/>
</dbReference>
<protein>
    <recommendedName>
        <fullName evidence="5">Ribosome maturation factor RimM</fullName>
    </recommendedName>
</protein>
<organism evidence="8 9">
    <name type="scientific">Spiribacter curvatus</name>
    <dbReference type="NCBI Taxonomy" id="1335757"/>
    <lineage>
        <taxon>Bacteria</taxon>
        <taxon>Pseudomonadati</taxon>
        <taxon>Pseudomonadota</taxon>
        <taxon>Gammaproteobacteria</taxon>
        <taxon>Chromatiales</taxon>
        <taxon>Ectothiorhodospiraceae</taxon>
        <taxon>Spiribacter</taxon>
    </lineage>
</organism>
<reference evidence="8 9" key="1">
    <citation type="journal article" date="2013" name="BMC Genomics">
        <title>Genomes of "Spiribacter", a streamlined, successful halophilic bacterium.</title>
        <authorList>
            <person name="Lopez-Perez M."/>
            <person name="Ghai R."/>
            <person name="Leon M.J."/>
            <person name="Rodriguez-Olmos A."/>
            <person name="Copa-Patino J.L."/>
            <person name="Soliveri J."/>
            <person name="Sanchez-Porro C."/>
            <person name="Ventosa A."/>
            <person name="Rodriguez-Valera F."/>
        </authorList>
    </citation>
    <scope>NUCLEOTIDE SEQUENCE [LARGE SCALE GENOMIC DNA]</scope>
    <source>
        <strain evidence="8 9">UAH-SP71</strain>
    </source>
</reference>
<dbReference type="PATRIC" id="fig|1335757.3.peg.1394"/>
<dbReference type="GO" id="GO:0005737">
    <property type="term" value="C:cytoplasm"/>
    <property type="evidence" value="ECO:0007669"/>
    <property type="project" value="UniProtKB-SubCell"/>
</dbReference>
<keyword evidence="9" id="KW-1185">Reference proteome</keyword>
<sequence length="134" mass="14690">MDYPVWTLEIGGTSHERGLVAGGWRGKNLVARLEGVTDRDTAQALVGSRILVARSSMPEPEPESFYWFELQGLSVETLDGTPLGAVAGLIETGANDVLVVRGERERLIPYTPGVHVQSVDLESGRLRVDWDPEF</sequence>
<dbReference type="HOGENOM" id="CLU_077636_1_1_6"/>
<dbReference type="Proteomes" id="UP000017640">
    <property type="component" value="Chromosome"/>
</dbReference>
<keyword evidence="1 5" id="KW-0963">Cytoplasm</keyword>
<dbReference type="Gene3D" id="2.30.30.240">
    <property type="entry name" value="PRC-barrel domain"/>
    <property type="match status" value="1"/>
</dbReference>
<evidence type="ECO:0000259" key="7">
    <source>
        <dbReference type="Pfam" id="PF24986"/>
    </source>
</evidence>
<accession>U5T7M9</accession>
<dbReference type="Gene3D" id="2.40.30.60">
    <property type="entry name" value="RimM"/>
    <property type="match status" value="1"/>
</dbReference>
<dbReference type="InterPro" id="IPR011033">
    <property type="entry name" value="PRC_barrel-like_sf"/>
</dbReference>
<keyword evidence="3 5" id="KW-0698">rRNA processing</keyword>
<dbReference type="KEGG" id="spiu:SPICUR_07125"/>
<dbReference type="Pfam" id="PF01782">
    <property type="entry name" value="RimM"/>
    <property type="match status" value="1"/>
</dbReference>
<dbReference type="GO" id="GO:0006364">
    <property type="term" value="P:rRNA processing"/>
    <property type="evidence" value="ECO:0007669"/>
    <property type="project" value="UniProtKB-UniRule"/>
</dbReference>
<feature type="domain" description="RimM N-terminal" evidence="6">
    <location>
        <begin position="2"/>
        <end position="55"/>
    </location>
</feature>
<evidence type="ECO:0000256" key="3">
    <source>
        <dbReference type="ARBA" id="ARBA00022552"/>
    </source>
</evidence>
<evidence type="ECO:0000313" key="9">
    <source>
        <dbReference type="Proteomes" id="UP000017640"/>
    </source>
</evidence>
<dbReference type="GO" id="GO:0005840">
    <property type="term" value="C:ribosome"/>
    <property type="evidence" value="ECO:0007669"/>
    <property type="project" value="InterPro"/>
</dbReference>
<gene>
    <name evidence="5" type="primary">rimM</name>
    <name evidence="8" type="ORF">SPICUR_07125</name>
</gene>
<dbReference type="InterPro" id="IPR011961">
    <property type="entry name" value="RimM"/>
</dbReference>
<dbReference type="InterPro" id="IPR009000">
    <property type="entry name" value="Transl_B-barrel_sf"/>
</dbReference>
<comment type="similarity">
    <text evidence="5">Belongs to the RimM family.</text>
</comment>
<comment type="domain">
    <text evidence="5">The PRC barrel domain binds ribosomal protein uS19.</text>
</comment>
<dbReference type="SUPFAM" id="SSF50346">
    <property type="entry name" value="PRC-barrel domain"/>
    <property type="match status" value="1"/>
</dbReference>
<dbReference type="InterPro" id="IPR036976">
    <property type="entry name" value="RimM_N_sf"/>
</dbReference>
<comment type="function">
    <text evidence="5">An accessory protein needed during the final step in the assembly of 30S ribosomal subunit, possibly for assembly of the head region. Essential for efficient processing of 16S rRNA. May be needed both before and after RbfA during the maturation of 16S rRNA. It has affinity for free ribosomal 30S subunits but not for 70S ribosomes.</text>
</comment>
<keyword evidence="2 5" id="KW-0690">Ribosome biogenesis</keyword>
<dbReference type="PANTHER" id="PTHR33692:SF1">
    <property type="entry name" value="RIBOSOME MATURATION FACTOR RIMM"/>
    <property type="match status" value="1"/>
</dbReference>
<dbReference type="Pfam" id="PF24986">
    <property type="entry name" value="PRC_RimM"/>
    <property type="match status" value="1"/>
</dbReference>
<comment type="subunit">
    <text evidence="5">Binds ribosomal protein uS19.</text>
</comment>
<dbReference type="GO" id="GO:0042274">
    <property type="term" value="P:ribosomal small subunit biogenesis"/>
    <property type="evidence" value="ECO:0007669"/>
    <property type="project" value="UniProtKB-UniRule"/>
</dbReference>
<dbReference type="STRING" id="1335757.SPICUR_07125"/>
<dbReference type="EMBL" id="CP005990">
    <property type="protein sequence ID" value="AGY92388.1"/>
    <property type="molecule type" value="Genomic_DNA"/>
</dbReference>
<evidence type="ECO:0000313" key="8">
    <source>
        <dbReference type="EMBL" id="AGY92388.1"/>
    </source>
</evidence>